<feature type="region of interest" description="Disordered" evidence="4">
    <location>
        <begin position="1"/>
        <end position="31"/>
    </location>
</feature>
<comment type="caution">
    <text evidence="6">The sequence shown here is derived from an EMBL/GenBank/DDBJ whole genome shotgun (WGS) entry which is preliminary data.</text>
</comment>
<dbReference type="Gene3D" id="3.20.20.360">
    <property type="entry name" value="Malate synthase, domain 3"/>
    <property type="match status" value="1"/>
</dbReference>
<feature type="compositionally biased region" description="Polar residues" evidence="4">
    <location>
        <begin position="12"/>
        <end position="31"/>
    </location>
</feature>
<evidence type="ECO:0000256" key="3">
    <source>
        <dbReference type="ARBA" id="ARBA00012636"/>
    </source>
</evidence>
<dbReference type="InterPro" id="IPR006252">
    <property type="entry name" value="Malate_synthA"/>
</dbReference>
<comment type="pathway">
    <text evidence="1">Carbohydrate metabolism; glyoxylate cycle; (S)-malate from isocitrate: step 2/2.</text>
</comment>
<dbReference type="GO" id="GO:0006097">
    <property type="term" value="P:glyoxylate cycle"/>
    <property type="evidence" value="ECO:0007669"/>
    <property type="project" value="UniProtKB-UniPathway"/>
</dbReference>
<dbReference type="GO" id="GO:0005737">
    <property type="term" value="C:cytoplasm"/>
    <property type="evidence" value="ECO:0007669"/>
    <property type="project" value="TreeGrafter"/>
</dbReference>
<feature type="domain" description="Malate synthase TIM barrel" evidence="5">
    <location>
        <begin position="124"/>
        <end position="188"/>
    </location>
</feature>
<evidence type="ECO:0000313" key="7">
    <source>
        <dbReference type="Proteomes" id="UP000236333"/>
    </source>
</evidence>
<evidence type="ECO:0000256" key="2">
    <source>
        <dbReference type="ARBA" id="ARBA00006394"/>
    </source>
</evidence>
<proteinExistence type="inferred from homology"/>
<dbReference type="EMBL" id="PGGS01001736">
    <property type="protein sequence ID" value="PNH00077.1"/>
    <property type="molecule type" value="Genomic_DNA"/>
</dbReference>
<dbReference type="EC" id="2.3.3.9" evidence="3"/>
<reference evidence="6 7" key="1">
    <citation type="journal article" date="2017" name="Mol. Biol. Evol.">
        <title>The 4-celled Tetrabaena socialis nuclear genome reveals the essential components for genetic control of cell number at the origin of multicellularity in the volvocine lineage.</title>
        <authorList>
            <person name="Featherston J."/>
            <person name="Arakaki Y."/>
            <person name="Hanschen E.R."/>
            <person name="Ferris P.J."/>
            <person name="Michod R.E."/>
            <person name="Olson B.J.S.C."/>
            <person name="Nozaki H."/>
            <person name="Durand P.M."/>
        </authorList>
    </citation>
    <scope>NUCLEOTIDE SEQUENCE [LARGE SCALE GENOMIC DNA]</scope>
    <source>
        <strain evidence="6 7">NIES-571</strain>
    </source>
</reference>
<dbReference type="GO" id="GO:0004474">
    <property type="term" value="F:malate synthase activity"/>
    <property type="evidence" value="ECO:0007669"/>
    <property type="project" value="UniProtKB-EC"/>
</dbReference>
<keyword evidence="7" id="KW-1185">Reference proteome</keyword>
<organism evidence="6 7">
    <name type="scientific">Tetrabaena socialis</name>
    <dbReference type="NCBI Taxonomy" id="47790"/>
    <lineage>
        <taxon>Eukaryota</taxon>
        <taxon>Viridiplantae</taxon>
        <taxon>Chlorophyta</taxon>
        <taxon>core chlorophytes</taxon>
        <taxon>Chlorophyceae</taxon>
        <taxon>CS clade</taxon>
        <taxon>Chlamydomonadales</taxon>
        <taxon>Tetrabaenaceae</taxon>
        <taxon>Tetrabaena</taxon>
    </lineage>
</organism>
<dbReference type="InterPro" id="IPR046363">
    <property type="entry name" value="MS_N_TIM-barrel_dom"/>
</dbReference>
<protein>
    <recommendedName>
        <fullName evidence="3">malate synthase</fullName>
        <ecNumber evidence="3">2.3.3.9</ecNumber>
    </recommendedName>
</protein>
<name>A0A2J7ZII4_9CHLO</name>
<dbReference type="AlphaFoldDB" id="A0A2J7ZII4"/>
<accession>A0A2J7ZII4</accession>
<dbReference type="OrthoDB" id="504432at2759"/>
<evidence type="ECO:0000259" key="5">
    <source>
        <dbReference type="Pfam" id="PF01274"/>
    </source>
</evidence>
<sequence>MAASIALRVPLTPTTSPECSGYSPTQSWSDSVMTGQGGRYLEMSWAARPERVKTTAMQPGAAGGEGEGAGMRKRAARLYGDSHAPTWVNNLEGHVNLRDAIRRTITYTGPNGKQYKLRADRTATLIVRPRGWHLEEAHLQVDGQPCSASLFDFGLFFFHNARASLAGGEGPYFYLPKMESHLEARRACWVRPYSPGRPMVDVDGRALNHRPCCEALPFAMGPGRREGAEAGYVASASLEAASAVWSCCMRMASLRLSGN</sequence>
<dbReference type="Proteomes" id="UP000236333">
    <property type="component" value="Unassembled WGS sequence"/>
</dbReference>
<evidence type="ECO:0000256" key="1">
    <source>
        <dbReference type="ARBA" id="ARBA00004757"/>
    </source>
</evidence>
<evidence type="ECO:0000313" key="6">
    <source>
        <dbReference type="EMBL" id="PNH00077.1"/>
    </source>
</evidence>
<dbReference type="InterPro" id="IPR001465">
    <property type="entry name" value="Malate_synthase_TIM"/>
</dbReference>
<dbReference type="UniPathway" id="UPA00703">
    <property type="reaction ID" value="UER00720"/>
</dbReference>
<dbReference type="SUPFAM" id="SSF51645">
    <property type="entry name" value="Malate synthase G"/>
    <property type="match status" value="1"/>
</dbReference>
<feature type="non-terminal residue" evidence="6">
    <location>
        <position position="259"/>
    </location>
</feature>
<gene>
    <name evidence="6" type="ORF">TSOC_014115</name>
</gene>
<dbReference type="PANTHER" id="PTHR42902">
    <property type="entry name" value="MALATE SYNTHASE"/>
    <property type="match status" value="1"/>
</dbReference>
<dbReference type="InterPro" id="IPR011076">
    <property type="entry name" value="Malate_synth_sf"/>
</dbReference>
<evidence type="ECO:0000256" key="4">
    <source>
        <dbReference type="SAM" id="MobiDB-lite"/>
    </source>
</evidence>
<dbReference type="Pfam" id="PF01274">
    <property type="entry name" value="MS_TIM-barrel"/>
    <property type="match status" value="1"/>
</dbReference>
<comment type="similarity">
    <text evidence="2">Belongs to the malate synthase family.</text>
</comment>
<dbReference type="PANTHER" id="PTHR42902:SF1">
    <property type="entry name" value="MALATE SYNTHASE 1-RELATED"/>
    <property type="match status" value="1"/>
</dbReference>